<keyword evidence="3 6" id="KW-1133">Transmembrane helix</keyword>
<sequence length="466" mass="50545">MKQQAASAAARMAQADRLPRLAIAFVVCLAIPLVFYIGPLRMTPYRVVLVASFAPLVGLWLAGRLDGIKPPDLMAAFYALWAGLSLVVNHGLEKVELAGITAIEILGAYLLARASIRGPNGFRAFVRTLLWVTLALIPFAFVEAVFYRRLFQEVLGGLALPISSFETRWGMLRAAASFEHPILFGVFAASGLAMSYYALRGDGRRWPMAALVAGAGAFFSLSLGAYVALAAQLGLIVYDRLTEGRKGRWRNLIIVIGAVYAFLLVASNRGPILIFIQTFAFNSFSSAVRLQTWNYGTDVVLNNPIFGIGLDDNWPRPHWLTHSVDNFWLLNAMRYGLPAAIAIAGMVLWTLLRLGARPIADPQVDACRKGLLMSLVAMCVAAATVHYWGTIFVYFMFLLGAGSWLLEWEESAAPATSAARGPASALRRRAPDEAPAPQPGPKPARRPVASPAPPRGLPLGTGPRRG</sequence>
<dbReference type="EMBL" id="FRDL01000004">
    <property type="protein sequence ID" value="SHN65724.1"/>
    <property type="molecule type" value="Genomic_DNA"/>
</dbReference>
<dbReference type="AlphaFoldDB" id="A0A1M7T4U7"/>
<dbReference type="InterPro" id="IPR051533">
    <property type="entry name" value="WaaL-like"/>
</dbReference>
<feature type="transmembrane region" description="Helical" evidence="6">
    <location>
        <begin position="128"/>
        <end position="147"/>
    </location>
</feature>
<dbReference type="GO" id="GO:0016020">
    <property type="term" value="C:membrane"/>
    <property type="evidence" value="ECO:0007669"/>
    <property type="project" value="UniProtKB-SubCell"/>
</dbReference>
<feature type="compositionally biased region" description="Low complexity" evidence="5">
    <location>
        <begin position="416"/>
        <end position="425"/>
    </location>
</feature>
<keyword evidence="8" id="KW-0436">Ligase</keyword>
<accession>A0A1M7T4U7</accession>
<feature type="transmembrane region" description="Helical" evidence="6">
    <location>
        <begin position="21"/>
        <end position="38"/>
    </location>
</feature>
<name>A0A1M7T4U7_9RHOB</name>
<evidence type="ECO:0000256" key="4">
    <source>
        <dbReference type="ARBA" id="ARBA00023136"/>
    </source>
</evidence>
<dbReference type="STRING" id="1189325.SAMN04488119_104156"/>
<dbReference type="PANTHER" id="PTHR37422">
    <property type="entry name" value="TEICHURONIC ACID BIOSYNTHESIS PROTEIN TUAE"/>
    <property type="match status" value="1"/>
</dbReference>
<evidence type="ECO:0000256" key="1">
    <source>
        <dbReference type="ARBA" id="ARBA00004141"/>
    </source>
</evidence>
<evidence type="ECO:0000256" key="6">
    <source>
        <dbReference type="SAM" id="Phobius"/>
    </source>
</evidence>
<evidence type="ECO:0000313" key="8">
    <source>
        <dbReference type="EMBL" id="SHN65724.1"/>
    </source>
</evidence>
<evidence type="ECO:0000313" key="9">
    <source>
        <dbReference type="Proteomes" id="UP000184066"/>
    </source>
</evidence>
<feature type="transmembrane region" description="Helical" evidence="6">
    <location>
        <begin position="181"/>
        <end position="199"/>
    </location>
</feature>
<evidence type="ECO:0000259" key="7">
    <source>
        <dbReference type="Pfam" id="PF04932"/>
    </source>
</evidence>
<feature type="region of interest" description="Disordered" evidence="5">
    <location>
        <begin position="416"/>
        <end position="466"/>
    </location>
</feature>
<keyword evidence="9" id="KW-1185">Reference proteome</keyword>
<feature type="transmembrane region" description="Helical" evidence="6">
    <location>
        <begin position="375"/>
        <end position="397"/>
    </location>
</feature>
<dbReference type="Proteomes" id="UP000184066">
    <property type="component" value="Unassembled WGS sequence"/>
</dbReference>
<evidence type="ECO:0000256" key="5">
    <source>
        <dbReference type="SAM" id="MobiDB-lite"/>
    </source>
</evidence>
<dbReference type="PANTHER" id="PTHR37422:SF13">
    <property type="entry name" value="LIPOPOLYSACCHARIDE BIOSYNTHESIS PROTEIN PA4999-RELATED"/>
    <property type="match status" value="1"/>
</dbReference>
<keyword evidence="2 6" id="KW-0812">Transmembrane</keyword>
<feature type="transmembrane region" description="Helical" evidence="6">
    <location>
        <begin position="211"/>
        <end position="237"/>
    </location>
</feature>
<keyword evidence="4 6" id="KW-0472">Membrane</keyword>
<feature type="transmembrane region" description="Helical" evidence="6">
    <location>
        <begin position="335"/>
        <end position="354"/>
    </location>
</feature>
<dbReference type="Pfam" id="PF04932">
    <property type="entry name" value="Wzy_C"/>
    <property type="match status" value="1"/>
</dbReference>
<dbReference type="RefSeq" id="WP_072747113.1">
    <property type="nucleotide sequence ID" value="NZ_FOHL01000004.1"/>
</dbReference>
<dbReference type="OrthoDB" id="264250at2"/>
<dbReference type="GO" id="GO:0016874">
    <property type="term" value="F:ligase activity"/>
    <property type="evidence" value="ECO:0007669"/>
    <property type="project" value="UniProtKB-KW"/>
</dbReference>
<evidence type="ECO:0000256" key="2">
    <source>
        <dbReference type="ARBA" id="ARBA00022692"/>
    </source>
</evidence>
<organism evidence="8 9">
    <name type="scientific">Oceanicella actignis</name>
    <dbReference type="NCBI Taxonomy" id="1189325"/>
    <lineage>
        <taxon>Bacteria</taxon>
        <taxon>Pseudomonadati</taxon>
        <taxon>Pseudomonadota</taxon>
        <taxon>Alphaproteobacteria</taxon>
        <taxon>Rhodobacterales</taxon>
        <taxon>Paracoccaceae</taxon>
        <taxon>Oceanicella</taxon>
    </lineage>
</organism>
<feature type="transmembrane region" description="Helical" evidence="6">
    <location>
        <begin position="98"/>
        <end position="116"/>
    </location>
</feature>
<feature type="transmembrane region" description="Helical" evidence="6">
    <location>
        <begin position="249"/>
        <end position="265"/>
    </location>
</feature>
<comment type="subcellular location">
    <subcellularLocation>
        <location evidence="1">Membrane</location>
        <topology evidence="1">Multi-pass membrane protein</topology>
    </subcellularLocation>
</comment>
<reference evidence="8 9" key="1">
    <citation type="submission" date="2016-12" db="EMBL/GenBank/DDBJ databases">
        <authorList>
            <person name="Song W.-J."/>
            <person name="Kurnit D.M."/>
        </authorList>
    </citation>
    <scope>NUCLEOTIDE SEQUENCE [LARGE SCALE GENOMIC DNA]</scope>
    <source>
        <strain evidence="8 9">CGMCC 1.10808</strain>
    </source>
</reference>
<dbReference type="InterPro" id="IPR007016">
    <property type="entry name" value="O-antigen_ligase-rel_domated"/>
</dbReference>
<gene>
    <name evidence="8" type="ORF">SAMN05216200_104156</name>
</gene>
<protein>
    <submittedName>
        <fullName evidence="8">O-antigen ligase</fullName>
    </submittedName>
</protein>
<evidence type="ECO:0000256" key="3">
    <source>
        <dbReference type="ARBA" id="ARBA00022989"/>
    </source>
</evidence>
<feature type="transmembrane region" description="Helical" evidence="6">
    <location>
        <begin position="75"/>
        <end position="92"/>
    </location>
</feature>
<feature type="domain" description="O-antigen ligase-related" evidence="7">
    <location>
        <begin position="209"/>
        <end position="343"/>
    </location>
</feature>
<feature type="compositionally biased region" description="Low complexity" evidence="5">
    <location>
        <begin position="457"/>
        <end position="466"/>
    </location>
</feature>
<proteinExistence type="predicted"/>